<evidence type="ECO:0000256" key="1">
    <source>
        <dbReference type="SAM" id="SignalP"/>
    </source>
</evidence>
<dbReference type="EMBL" id="VRKQ01000010">
    <property type="protein sequence ID" value="TXG37045.1"/>
    <property type="molecule type" value="Genomic_DNA"/>
</dbReference>
<gene>
    <name evidence="2" type="ORF">FUA22_10795</name>
</gene>
<keyword evidence="1" id="KW-0732">Signal</keyword>
<feature type="signal peptide" evidence="1">
    <location>
        <begin position="1"/>
        <end position="19"/>
    </location>
</feature>
<dbReference type="RefSeq" id="WP_147768187.1">
    <property type="nucleotide sequence ID" value="NZ_VRKQ01000010.1"/>
</dbReference>
<protein>
    <submittedName>
        <fullName evidence="2">Uncharacterized protein</fullName>
    </submittedName>
</protein>
<accession>A0A5C7GIT9</accession>
<organism evidence="2 3">
    <name type="scientific">Seonamhaeicola maritimus</name>
    <dbReference type="NCBI Taxonomy" id="2591822"/>
    <lineage>
        <taxon>Bacteria</taxon>
        <taxon>Pseudomonadati</taxon>
        <taxon>Bacteroidota</taxon>
        <taxon>Flavobacteriia</taxon>
        <taxon>Flavobacteriales</taxon>
        <taxon>Flavobacteriaceae</taxon>
    </lineage>
</organism>
<name>A0A5C7GIT9_9FLAO</name>
<proteinExistence type="predicted"/>
<dbReference type="OrthoDB" id="669636at2"/>
<comment type="caution">
    <text evidence="2">The sequence shown here is derived from an EMBL/GenBank/DDBJ whole genome shotgun (WGS) entry which is preliminary data.</text>
</comment>
<dbReference type="Proteomes" id="UP000321080">
    <property type="component" value="Unassembled WGS sequence"/>
</dbReference>
<feature type="chain" id="PRO_5023030237" evidence="1">
    <location>
        <begin position="20"/>
        <end position="281"/>
    </location>
</feature>
<keyword evidence="3" id="KW-1185">Reference proteome</keyword>
<sequence length="281" mass="31759">MKHFLVFMFIVFISFSSFAQNYDIILKTTGEEMEGSVKAIDDDAIEFVYKNETIEYKVKKADIVKITFGSGRIEFFNKLPSAKSSGQNNLESHHNKVAVLPFAYIKDESNGSKAISERIQAETFSFFNKHNSGLKYQDPKTTNALLIKAGVNNNNIQGYTMGEIANILEVEYVIQGTVSVQKTTQSVFSNSTSKTTKNNDKLHIDKHGKLIGNIFSDGKRKTTTSSSSTAIQNYATSMMMNIYNDRGDNIFSQNHTAFWNTQDAYKITLKYLAKRTPFYKK</sequence>
<evidence type="ECO:0000313" key="3">
    <source>
        <dbReference type="Proteomes" id="UP000321080"/>
    </source>
</evidence>
<reference evidence="2 3" key="1">
    <citation type="submission" date="2019-08" db="EMBL/GenBank/DDBJ databases">
        <title>Seonamhaeicola sediminis sp. nov., isolated from marine sediment.</title>
        <authorList>
            <person name="Cao W.R."/>
        </authorList>
    </citation>
    <scope>NUCLEOTIDE SEQUENCE [LARGE SCALE GENOMIC DNA]</scope>
    <source>
        <strain evidence="2 3">1505</strain>
    </source>
</reference>
<evidence type="ECO:0000313" key="2">
    <source>
        <dbReference type="EMBL" id="TXG37045.1"/>
    </source>
</evidence>
<dbReference type="Gene3D" id="3.40.50.10610">
    <property type="entry name" value="ABC-type transport auxiliary lipoprotein component"/>
    <property type="match status" value="1"/>
</dbReference>
<dbReference type="AlphaFoldDB" id="A0A5C7GIT9"/>